<proteinExistence type="predicted"/>
<name>A0ABU8JHF8_DICCH</name>
<evidence type="ECO:0000313" key="3">
    <source>
        <dbReference type="Proteomes" id="UP001359469"/>
    </source>
</evidence>
<reference evidence="2 3" key="1">
    <citation type="submission" date="2024-03" db="EMBL/GenBank/DDBJ databases">
        <title>Analysis of soft rot Pectobacteriaceae population diversity in US potato growing regions between 2016 and 2022.</title>
        <authorList>
            <person name="Ma X."/>
            <person name="Zhang X."/>
            <person name="Stodghill P."/>
            <person name="Rioux R."/>
            <person name="Babler B."/>
            <person name="Shrestha S."/>
            <person name="Babler B."/>
            <person name="Rivedal H."/>
            <person name="Frost K."/>
            <person name="Hao J."/>
            <person name="Secor G."/>
            <person name="Swingle B."/>
        </authorList>
    </citation>
    <scope>NUCLEOTIDE SEQUENCE [LARGE SCALE GENOMIC DNA]</scope>
    <source>
        <strain evidence="2 3">SR64</strain>
    </source>
</reference>
<dbReference type="Proteomes" id="UP001359469">
    <property type="component" value="Unassembled WGS sequence"/>
</dbReference>
<feature type="region of interest" description="Disordered" evidence="1">
    <location>
        <begin position="1"/>
        <end position="27"/>
    </location>
</feature>
<accession>A0ABU8JHF8</accession>
<evidence type="ECO:0000313" key="2">
    <source>
        <dbReference type="EMBL" id="MEI7062191.1"/>
    </source>
</evidence>
<organism evidence="2 3">
    <name type="scientific">Dickeya chrysanthemi</name>
    <name type="common">Pectobacterium chrysanthemi</name>
    <name type="synonym">Erwinia chrysanthemi</name>
    <dbReference type="NCBI Taxonomy" id="556"/>
    <lineage>
        <taxon>Bacteria</taxon>
        <taxon>Pseudomonadati</taxon>
        <taxon>Pseudomonadota</taxon>
        <taxon>Gammaproteobacteria</taxon>
        <taxon>Enterobacterales</taxon>
        <taxon>Pectobacteriaceae</taxon>
        <taxon>Dickeya</taxon>
    </lineage>
</organism>
<dbReference type="RefSeq" id="WP_039999722.1">
    <property type="nucleotide sequence ID" value="NZ_CP161827.1"/>
</dbReference>
<protein>
    <submittedName>
        <fullName evidence="2">Uncharacterized protein</fullName>
    </submittedName>
</protein>
<sequence length="71" mass="7968">MKKPLSGSQRDKENNKERHNDAAVDGGKNRCPVFAGMMLDVIDKNSRQSLNLGQMVAMDDEKTNSLLRLFC</sequence>
<gene>
    <name evidence="2" type="ORF">WCU84_00645</name>
</gene>
<feature type="compositionally biased region" description="Basic and acidic residues" evidence="1">
    <location>
        <begin position="9"/>
        <end position="22"/>
    </location>
</feature>
<comment type="caution">
    <text evidence="2">The sequence shown here is derived from an EMBL/GenBank/DDBJ whole genome shotgun (WGS) entry which is preliminary data.</text>
</comment>
<evidence type="ECO:0000256" key="1">
    <source>
        <dbReference type="SAM" id="MobiDB-lite"/>
    </source>
</evidence>
<dbReference type="EMBL" id="JBBBOO010000001">
    <property type="protein sequence ID" value="MEI7062191.1"/>
    <property type="molecule type" value="Genomic_DNA"/>
</dbReference>
<keyword evidence="3" id="KW-1185">Reference proteome</keyword>